<gene>
    <name evidence="2" type="ORF">ACFQS1_00910</name>
</gene>
<evidence type="ECO:0000313" key="3">
    <source>
        <dbReference type="Proteomes" id="UP001596548"/>
    </source>
</evidence>
<dbReference type="RefSeq" id="WP_378963908.1">
    <property type="nucleotide sequence ID" value="NZ_JBHTBJ010000001.1"/>
</dbReference>
<dbReference type="EMBL" id="JBHTBJ010000001">
    <property type="protein sequence ID" value="MFC7272525.1"/>
    <property type="molecule type" value="Genomic_DNA"/>
</dbReference>
<sequence length="88" mass="9597">MTRQRRLPARFWIEAALAAATGVLLVVTLISREWIELLTGWDPDRGSGALEWAIVILLAVTTAVFGLLARADWRRAAGRGRGWAAGSP</sequence>
<keyword evidence="3" id="KW-1185">Reference proteome</keyword>
<proteinExistence type="predicted"/>
<name>A0ABW2HLX7_9ACTN</name>
<dbReference type="Proteomes" id="UP001596548">
    <property type="component" value="Unassembled WGS sequence"/>
</dbReference>
<keyword evidence="1" id="KW-1133">Transmembrane helix</keyword>
<protein>
    <submittedName>
        <fullName evidence="2">ABC transporter permease</fullName>
    </submittedName>
</protein>
<feature type="transmembrane region" description="Helical" evidence="1">
    <location>
        <begin position="50"/>
        <end position="69"/>
    </location>
</feature>
<organism evidence="2 3">
    <name type="scientific">Paractinoplanes rhizophilus</name>
    <dbReference type="NCBI Taxonomy" id="1416877"/>
    <lineage>
        <taxon>Bacteria</taxon>
        <taxon>Bacillati</taxon>
        <taxon>Actinomycetota</taxon>
        <taxon>Actinomycetes</taxon>
        <taxon>Micromonosporales</taxon>
        <taxon>Micromonosporaceae</taxon>
        <taxon>Paractinoplanes</taxon>
    </lineage>
</organism>
<accession>A0ABW2HLX7</accession>
<keyword evidence="1" id="KW-0812">Transmembrane</keyword>
<evidence type="ECO:0000256" key="1">
    <source>
        <dbReference type="SAM" id="Phobius"/>
    </source>
</evidence>
<keyword evidence="1" id="KW-0472">Membrane</keyword>
<comment type="caution">
    <text evidence="2">The sequence shown here is derived from an EMBL/GenBank/DDBJ whole genome shotgun (WGS) entry which is preliminary data.</text>
</comment>
<feature type="transmembrane region" description="Helical" evidence="1">
    <location>
        <begin position="12"/>
        <end position="30"/>
    </location>
</feature>
<reference evidence="3" key="1">
    <citation type="journal article" date="2019" name="Int. J. Syst. Evol. Microbiol.">
        <title>The Global Catalogue of Microorganisms (GCM) 10K type strain sequencing project: providing services to taxonomists for standard genome sequencing and annotation.</title>
        <authorList>
            <consortium name="The Broad Institute Genomics Platform"/>
            <consortium name="The Broad Institute Genome Sequencing Center for Infectious Disease"/>
            <person name="Wu L."/>
            <person name="Ma J."/>
        </authorList>
    </citation>
    <scope>NUCLEOTIDE SEQUENCE [LARGE SCALE GENOMIC DNA]</scope>
    <source>
        <strain evidence="3">XZYJT-10</strain>
    </source>
</reference>
<evidence type="ECO:0000313" key="2">
    <source>
        <dbReference type="EMBL" id="MFC7272525.1"/>
    </source>
</evidence>